<dbReference type="RefSeq" id="WP_085051960.1">
    <property type="nucleotide sequence ID" value="NZ_LNQR01000050.1"/>
</dbReference>
<proteinExistence type="predicted"/>
<dbReference type="EMBL" id="LNQR01000050">
    <property type="protein sequence ID" value="KWT87593.1"/>
    <property type="molecule type" value="Genomic_DNA"/>
</dbReference>
<gene>
    <name evidence="1" type="ORF">ASN18_1331</name>
</gene>
<reference evidence="1 2" key="1">
    <citation type="submission" date="2015-11" db="EMBL/GenBank/DDBJ databases">
        <authorList>
            <person name="Lin W."/>
        </authorList>
    </citation>
    <scope>NUCLEOTIDE SEQUENCE [LARGE SCALE GENOMIC DNA]</scope>
    <source>
        <strain evidence="1 2">HCH-1</strain>
    </source>
</reference>
<accession>A0ABR5SIA9</accession>
<comment type="caution">
    <text evidence="1">The sequence shown here is derived from an EMBL/GenBank/DDBJ whole genome shotgun (WGS) entry which is preliminary data.</text>
</comment>
<protein>
    <submittedName>
        <fullName evidence="1">Transposase</fullName>
    </submittedName>
</protein>
<evidence type="ECO:0000313" key="1">
    <source>
        <dbReference type="EMBL" id="KWT87593.1"/>
    </source>
</evidence>
<keyword evidence="2" id="KW-1185">Reference proteome</keyword>
<sequence length="90" mass="10481">MKQLLCESANSAIKTKSQFNGMYKGLVIRRGHKRAIVAVGHKILEVIYTLLTRKEPYNDPIIDYEALMAKRNAPRWIRMLNKYGYVRKKA</sequence>
<organism evidence="1 2">
    <name type="scientific">Candidatus Magnetominusculus xianensis</name>
    <dbReference type="NCBI Taxonomy" id="1748249"/>
    <lineage>
        <taxon>Bacteria</taxon>
        <taxon>Pseudomonadati</taxon>
        <taxon>Nitrospirota</taxon>
        <taxon>Nitrospiria</taxon>
        <taxon>Nitrospirales</taxon>
        <taxon>Nitrospiraceae</taxon>
        <taxon>Candidatus Magnetominusculus</taxon>
    </lineage>
</organism>
<evidence type="ECO:0000313" key="2">
    <source>
        <dbReference type="Proteomes" id="UP000060487"/>
    </source>
</evidence>
<name>A0ABR5SIA9_9BACT</name>
<dbReference type="Proteomes" id="UP000060487">
    <property type="component" value="Unassembled WGS sequence"/>
</dbReference>